<keyword evidence="1" id="KW-0812">Transmembrane</keyword>
<reference evidence="2 3" key="1">
    <citation type="submission" date="2019-03" db="EMBL/GenBank/DDBJ databases">
        <title>Genomic Encyclopedia of Type Strains, Phase IV (KMG-V): Genome sequencing to study the core and pangenomes of soil and plant-associated prokaryotes.</title>
        <authorList>
            <person name="Whitman W."/>
        </authorList>
    </citation>
    <scope>NUCLEOTIDE SEQUENCE [LARGE SCALE GENOMIC DNA]</scope>
    <source>
        <strain evidence="2 3">23C40</strain>
    </source>
</reference>
<protein>
    <submittedName>
        <fullName evidence="2">Uncharacterized protein</fullName>
    </submittedName>
</protein>
<sequence length="235" mass="25191">MGSDSLWTDCKTCSKKISTSARSCPHCGARRSRLGIAKWIGGGALAILVLAAIAAPDKSPQNQTDTIKAEPTIAAGATTLSLPEQQSRFLSVTTDYSDRFRSAANELQQSAMRDERRAALVKALGSQRSVNGWIGTIRRLETTSEGKAILAVRLSPDADIMTWNNALSDIADGTLIDKGTPLYEALLNMSVGDSVAVSGSFFPSAEDGVKETSLTIRGSMSEPEFLFRFQDVSKQ</sequence>
<organism evidence="2 3">
    <name type="scientific">Sinorhizobium americanum</name>
    <dbReference type="NCBI Taxonomy" id="194963"/>
    <lineage>
        <taxon>Bacteria</taxon>
        <taxon>Pseudomonadati</taxon>
        <taxon>Pseudomonadota</taxon>
        <taxon>Alphaproteobacteria</taxon>
        <taxon>Hyphomicrobiales</taxon>
        <taxon>Rhizobiaceae</taxon>
        <taxon>Sinorhizobium/Ensifer group</taxon>
        <taxon>Sinorhizobium</taxon>
    </lineage>
</organism>
<feature type="transmembrane region" description="Helical" evidence="1">
    <location>
        <begin position="36"/>
        <end position="55"/>
    </location>
</feature>
<dbReference type="Proteomes" id="UP000295043">
    <property type="component" value="Unassembled WGS sequence"/>
</dbReference>
<proteinExistence type="predicted"/>
<comment type="caution">
    <text evidence="2">The sequence shown here is derived from an EMBL/GenBank/DDBJ whole genome shotgun (WGS) entry which is preliminary data.</text>
</comment>
<evidence type="ECO:0000313" key="3">
    <source>
        <dbReference type="Proteomes" id="UP000295043"/>
    </source>
</evidence>
<evidence type="ECO:0000256" key="1">
    <source>
        <dbReference type="SAM" id="Phobius"/>
    </source>
</evidence>
<keyword evidence="1" id="KW-0472">Membrane</keyword>
<name>A0A4R2C284_9HYPH</name>
<accession>A0A4R2C284</accession>
<dbReference type="EMBL" id="SLVU01000004">
    <property type="protein sequence ID" value="TCN32484.1"/>
    <property type="molecule type" value="Genomic_DNA"/>
</dbReference>
<keyword evidence="1" id="KW-1133">Transmembrane helix</keyword>
<gene>
    <name evidence="2" type="ORF">EV184_104150</name>
</gene>
<dbReference type="AlphaFoldDB" id="A0A4R2C284"/>
<evidence type="ECO:0000313" key="2">
    <source>
        <dbReference type="EMBL" id="TCN32484.1"/>
    </source>
</evidence>